<dbReference type="Gene3D" id="3.30.70.1050">
    <property type="entry name" value="Trigger factor ribosome-binding domain"/>
    <property type="match status" value="1"/>
</dbReference>
<dbReference type="SUPFAM" id="SSF109998">
    <property type="entry name" value="Triger factor/SurA peptide-binding domain-like"/>
    <property type="match status" value="1"/>
</dbReference>
<gene>
    <name evidence="12" type="primary">tig</name>
    <name evidence="16" type="ORF">SAMN02745217_04539</name>
</gene>
<dbReference type="PANTHER" id="PTHR30560">
    <property type="entry name" value="TRIGGER FACTOR CHAPERONE AND PEPTIDYL-PROLYL CIS/TRANS ISOMERASE"/>
    <property type="match status" value="1"/>
</dbReference>
<evidence type="ECO:0000256" key="7">
    <source>
        <dbReference type="ARBA" id="ARBA00023186"/>
    </source>
</evidence>
<dbReference type="InterPro" id="IPR037041">
    <property type="entry name" value="Trigger_fac_C_sf"/>
</dbReference>
<dbReference type="Pfam" id="PF05698">
    <property type="entry name" value="Trigger_C"/>
    <property type="match status" value="1"/>
</dbReference>
<keyword evidence="17" id="KW-1185">Reference proteome</keyword>
<comment type="function">
    <text evidence="10 12">Involved in protein export. Acts as a chaperone by maintaining the newly synthesized protein in an open conformation. Functions as a peptidyl-prolyl cis-trans isomerase.</text>
</comment>
<dbReference type="Pfam" id="PF00254">
    <property type="entry name" value="FKBP_C"/>
    <property type="match status" value="1"/>
</dbReference>
<dbReference type="Gene3D" id="3.10.50.40">
    <property type="match status" value="1"/>
</dbReference>
<dbReference type="Pfam" id="PF05697">
    <property type="entry name" value="Trigger_N"/>
    <property type="match status" value="1"/>
</dbReference>
<evidence type="ECO:0000256" key="14">
    <source>
        <dbReference type="RuleBase" id="RU003914"/>
    </source>
</evidence>
<comment type="subcellular location">
    <subcellularLocation>
        <location evidence="12">Cytoplasm</location>
    </subcellularLocation>
    <text evidence="12">About half TF is bound to the ribosome near the polypeptide exit tunnel while the other half is free in the cytoplasm.</text>
</comment>
<dbReference type="GO" id="GO:0051083">
    <property type="term" value="P:'de novo' cotranslational protein folding"/>
    <property type="evidence" value="ECO:0007669"/>
    <property type="project" value="TreeGrafter"/>
</dbReference>
<evidence type="ECO:0000256" key="12">
    <source>
        <dbReference type="HAMAP-Rule" id="MF_00303"/>
    </source>
</evidence>
<reference evidence="16 17" key="1">
    <citation type="submission" date="2016-12" db="EMBL/GenBank/DDBJ databases">
        <authorList>
            <person name="Song W.-J."/>
            <person name="Kurnit D.M."/>
        </authorList>
    </citation>
    <scope>NUCLEOTIDE SEQUENCE [LARGE SCALE GENOMIC DNA]</scope>
    <source>
        <strain evidence="16 17">DSM 12503</strain>
    </source>
</reference>
<evidence type="ECO:0000256" key="3">
    <source>
        <dbReference type="ARBA" id="ARBA00013194"/>
    </source>
</evidence>
<evidence type="ECO:0000256" key="8">
    <source>
        <dbReference type="ARBA" id="ARBA00023235"/>
    </source>
</evidence>
<dbReference type="InterPro" id="IPR008881">
    <property type="entry name" value="Trigger_fac_ribosome-bd_bac"/>
</dbReference>
<evidence type="ECO:0000256" key="1">
    <source>
        <dbReference type="ARBA" id="ARBA00000971"/>
    </source>
</evidence>
<dbReference type="InterPro" id="IPR005215">
    <property type="entry name" value="Trig_fac"/>
</dbReference>
<keyword evidence="9 12" id="KW-0131">Cell cycle</keyword>
<dbReference type="STRING" id="1121345.SAMN02745217_04539"/>
<dbReference type="AlphaFoldDB" id="A0A1M7YN91"/>
<dbReference type="PANTHER" id="PTHR30560:SF3">
    <property type="entry name" value="TRIGGER FACTOR-LIKE PROTEIN TIG, CHLOROPLASTIC"/>
    <property type="match status" value="1"/>
</dbReference>
<evidence type="ECO:0000259" key="15">
    <source>
        <dbReference type="PROSITE" id="PS50059"/>
    </source>
</evidence>
<dbReference type="FunFam" id="3.10.50.40:FF:000001">
    <property type="entry name" value="Trigger factor"/>
    <property type="match status" value="1"/>
</dbReference>
<dbReference type="InterPro" id="IPR046357">
    <property type="entry name" value="PPIase_dom_sf"/>
</dbReference>
<keyword evidence="7 12" id="KW-0143">Chaperone</keyword>
<dbReference type="GO" id="GO:0003755">
    <property type="term" value="F:peptidyl-prolyl cis-trans isomerase activity"/>
    <property type="evidence" value="ECO:0007669"/>
    <property type="project" value="UniProtKB-UniRule"/>
</dbReference>
<evidence type="ECO:0000256" key="11">
    <source>
        <dbReference type="ARBA" id="ARBA00029986"/>
    </source>
</evidence>
<dbReference type="SUPFAM" id="SSF54534">
    <property type="entry name" value="FKBP-like"/>
    <property type="match status" value="1"/>
</dbReference>
<dbReference type="GO" id="GO:0005737">
    <property type="term" value="C:cytoplasm"/>
    <property type="evidence" value="ECO:0007669"/>
    <property type="project" value="UniProtKB-SubCell"/>
</dbReference>
<dbReference type="InterPro" id="IPR036611">
    <property type="entry name" value="Trigger_fac_ribosome-bd_sf"/>
</dbReference>
<evidence type="ECO:0000313" key="16">
    <source>
        <dbReference type="EMBL" id="SHO54100.1"/>
    </source>
</evidence>
<dbReference type="InterPro" id="IPR027304">
    <property type="entry name" value="Trigger_fact/SurA_dom_sf"/>
</dbReference>
<dbReference type="PROSITE" id="PS50059">
    <property type="entry name" value="FKBP_PPIASE"/>
    <property type="match status" value="1"/>
</dbReference>
<dbReference type="EC" id="5.2.1.8" evidence="3 12"/>
<feature type="domain" description="PPIase FKBP-type" evidence="15">
    <location>
        <begin position="163"/>
        <end position="248"/>
    </location>
</feature>
<evidence type="ECO:0000256" key="2">
    <source>
        <dbReference type="ARBA" id="ARBA00005464"/>
    </source>
</evidence>
<comment type="catalytic activity">
    <reaction evidence="1 12 13">
        <text>[protein]-peptidylproline (omega=180) = [protein]-peptidylproline (omega=0)</text>
        <dbReference type="Rhea" id="RHEA:16237"/>
        <dbReference type="Rhea" id="RHEA-COMP:10747"/>
        <dbReference type="Rhea" id="RHEA-COMP:10748"/>
        <dbReference type="ChEBI" id="CHEBI:83833"/>
        <dbReference type="ChEBI" id="CHEBI:83834"/>
        <dbReference type="EC" id="5.2.1.8"/>
    </reaction>
</comment>
<keyword evidence="5 12" id="KW-0132">Cell division</keyword>
<keyword evidence="8 12" id="KW-0413">Isomerase</keyword>
<comment type="domain">
    <text evidence="12">Consists of 3 domains; the N-terminus binds the ribosome, the middle domain has PPIase activity, while the C-terminus has intrinsic chaperone activity on its own.</text>
</comment>
<dbReference type="PIRSF" id="PIRSF003095">
    <property type="entry name" value="Trigger_factor"/>
    <property type="match status" value="1"/>
</dbReference>
<protein>
    <recommendedName>
        <fullName evidence="4 12">Trigger factor</fullName>
        <shortName evidence="12">TF</shortName>
        <ecNumber evidence="3 12">5.2.1.8</ecNumber>
    </recommendedName>
    <alternativeName>
        <fullName evidence="11 12">PPIase</fullName>
    </alternativeName>
</protein>
<accession>A0A1M7YN91</accession>
<dbReference type="InterPro" id="IPR001179">
    <property type="entry name" value="PPIase_FKBP_dom"/>
</dbReference>
<sequence>MSLQVEKLEKNMVKLTVETAAEEFDAAIEKAYAKNKGKFNIQGFRRGKAPRAFIEKMYGPSIFYEDAANLIIPDAYEKAAEECGLTLVSRPEIEVTQIEKGMPFIFTAEVAVKPEITLGEYKGIAVEIPSAEVTEEEITAEIDKVRDQNARIVTVTDRPVQDKDTLVIDFEGFVDGIPFEGGKAEDHSLTIGSHSFIDTFEDQLIGKSIGEEVEVNVTFPEEYHAKELAGKPALFKVAVKEIKAKELPAADDDFAQDVSEFDTLAEYKADVLAKLQEKKEKDAKRAKEDAALDKIVELAQMEIPEAMIDTQVRQMADDFAQRVQSQGLTIEQYFQFTGTNGEQLLEQMRPQALKTIQVRLALEAIVKAENITVSDEEYETEVAQMAENYKMEADKLKALVGEKEKEQIIMDMAVQKAVDLIGETAVAAE</sequence>
<dbReference type="Proteomes" id="UP000184612">
    <property type="component" value="Unassembled WGS sequence"/>
</dbReference>
<dbReference type="EMBL" id="FRFD01000017">
    <property type="protein sequence ID" value="SHO54100.1"/>
    <property type="molecule type" value="Genomic_DNA"/>
</dbReference>
<dbReference type="HAMAP" id="MF_00303">
    <property type="entry name" value="Trigger_factor_Tig"/>
    <property type="match status" value="1"/>
</dbReference>
<dbReference type="RefSeq" id="WP_073591155.1">
    <property type="nucleotide sequence ID" value="NZ_FRFD01000017.1"/>
</dbReference>
<dbReference type="OrthoDB" id="9767721at2"/>
<evidence type="ECO:0000256" key="6">
    <source>
        <dbReference type="ARBA" id="ARBA00023110"/>
    </source>
</evidence>
<evidence type="ECO:0000256" key="9">
    <source>
        <dbReference type="ARBA" id="ARBA00023306"/>
    </source>
</evidence>
<dbReference type="Gene3D" id="1.10.3120.10">
    <property type="entry name" value="Trigger factor, C-terminal domain"/>
    <property type="match status" value="1"/>
</dbReference>
<dbReference type="NCBIfam" id="TIGR00115">
    <property type="entry name" value="tig"/>
    <property type="match status" value="1"/>
</dbReference>
<organism evidence="16 17">
    <name type="scientific">Anaerocolumna xylanovorans DSM 12503</name>
    <dbReference type="NCBI Taxonomy" id="1121345"/>
    <lineage>
        <taxon>Bacteria</taxon>
        <taxon>Bacillati</taxon>
        <taxon>Bacillota</taxon>
        <taxon>Clostridia</taxon>
        <taxon>Lachnospirales</taxon>
        <taxon>Lachnospiraceae</taxon>
        <taxon>Anaerocolumna</taxon>
    </lineage>
</organism>
<dbReference type="GO" id="GO:0051301">
    <property type="term" value="P:cell division"/>
    <property type="evidence" value="ECO:0007669"/>
    <property type="project" value="UniProtKB-KW"/>
</dbReference>
<keyword evidence="12" id="KW-0963">Cytoplasm</keyword>
<evidence type="ECO:0000256" key="5">
    <source>
        <dbReference type="ARBA" id="ARBA00022618"/>
    </source>
</evidence>
<keyword evidence="6 12" id="KW-0697">Rotamase</keyword>
<evidence type="ECO:0000256" key="4">
    <source>
        <dbReference type="ARBA" id="ARBA00016902"/>
    </source>
</evidence>
<dbReference type="GO" id="GO:0044183">
    <property type="term" value="F:protein folding chaperone"/>
    <property type="evidence" value="ECO:0007669"/>
    <property type="project" value="TreeGrafter"/>
</dbReference>
<evidence type="ECO:0000313" key="17">
    <source>
        <dbReference type="Proteomes" id="UP000184612"/>
    </source>
</evidence>
<dbReference type="GO" id="GO:0043022">
    <property type="term" value="F:ribosome binding"/>
    <property type="evidence" value="ECO:0007669"/>
    <property type="project" value="TreeGrafter"/>
</dbReference>
<proteinExistence type="inferred from homology"/>
<comment type="similarity">
    <text evidence="2 12 14">Belongs to the FKBP-type PPIase family. Tig subfamily.</text>
</comment>
<dbReference type="GO" id="GO:0015031">
    <property type="term" value="P:protein transport"/>
    <property type="evidence" value="ECO:0007669"/>
    <property type="project" value="UniProtKB-UniRule"/>
</dbReference>
<name>A0A1M7YN91_9FIRM</name>
<dbReference type="GO" id="GO:0043335">
    <property type="term" value="P:protein unfolding"/>
    <property type="evidence" value="ECO:0007669"/>
    <property type="project" value="TreeGrafter"/>
</dbReference>
<dbReference type="InterPro" id="IPR008880">
    <property type="entry name" value="Trigger_fac_C"/>
</dbReference>
<evidence type="ECO:0000256" key="13">
    <source>
        <dbReference type="PROSITE-ProRule" id="PRU00277"/>
    </source>
</evidence>
<dbReference type="SUPFAM" id="SSF102735">
    <property type="entry name" value="Trigger factor ribosome-binding domain"/>
    <property type="match status" value="1"/>
</dbReference>
<evidence type="ECO:0000256" key="10">
    <source>
        <dbReference type="ARBA" id="ARBA00024849"/>
    </source>
</evidence>